<dbReference type="EMBL" id="BAAAOR010000055">
    <property type="protein sequence ID" value="GAA1549456.1"/>
    <property type="molecule type" value="Genomic_DNA"/>
</dbReference>
<reference evidence="2 3" key="1">
    <citation type="journal article" date="2019" name="Int. J. Syst. Evol. Microbiol.">
        <title>The Global Catalogue of Microorganisms (GCM) 10K type strain sequencing project: providing services to taxonomists for standard genome sequencing and annotation.</title>
        <authorList>
            <consortium name="The Broad Institute Genomics Platform"/>
            <consortium name="The Broad Institute Genome Sequencing Center for Infectious Disease"/>
            <person name="Wu L."/>
            <person name="Ma J."/>
        </authorList>
    </citation>
    <scope>NUCLEOTIDE SEQUENCE [LARGE SCALE GENOMIC DNA]</scope>
    <source>
        <strain evidence="2 3">JCM 14942</strain>
    </source>
</reference>
<evidence type="ECO:0000256" key="1">
    <source>
        <dbReference type="SAM" id="MobiDB-lite"/>
    </source>
</evidence>
<proteinExistence type="predicted"/>
<comment type="caution">
    <text evidence="2">The sequence shown here is derived from an EMBL/GenBank/DDBJ whole genome shotgun (WGS) entry which is preliminary data.</text>
</comment>
<evidence type="ECO:0000313" key="2">
    <source>
        <dbReference type="EMBL" id="GAA1549456.1"/>
    </source>
</evidence>
<sequence length="82" mass="9120">MPGRGPFARPELWRRASAPLVARLQTGDAHRPSLTPAQRERLLPAFADDIRLLAEITGEDFSDWTSTRDRGSFAQRTRSGTG</sequence>
<feature type="region of interest" description="Disordered" evidence="1">
    <location>
        <begin position="62"/>
        <end position="82"/>
    </location>
</feature>
<accession>A0ABN2BY47</accession>
<dbReference type="Proteomes" id="UP001500842">
    <property type="component" value="Unassembled WGS sequence"/>
</dbReference>
<keyword evidence="3" id="KW-1185">Reference proteome</keyword>
<organism evidence="2 3">
    <name type="scientific">Nocardioides humi</name>
    <dbReference type="NCBI Taxonomy" id="449461"/>
    <lineage>
        <taxon>Bacteria</taxon>
        <taxon>Bacillati</taxon>
        <taxon>Actinomycetota</taxon>
        <taxon>Actinomycetes</taxon>
        <taxon>Propionibacteriales</taxon>
        <taxon>Nocardioidaceae</taxon>
        <taxon>Nocardioides</taxon>
    </lineage>
</organism>
<evidence type="ECO:0000313" key="3">
    <source>
        <dbReference type="Proteomes" id="UP001500842"/>
    </source>
</evidence>
<name>A0ABN2BY47_9ACTN</name>
<gene>
    <name evidence="2" type="ORF">GCM10009788_59090</name>
</gene>
<protein>
    <submittedName>
        <fullName evidence="2">Uncharacterized protein</fullName>
    </submittedName>
</protein>